<sequence>MTEFTFFYTLLKNELFPNRKKSRDPTNFHSWARSVSTPQIDEPSDADLVYMSAMLEPPHIWSRLKTEGECERTSKTERSGIRSPDPSVFFVIATDTQRREEIYSEASSTPAGCVIASHCPESVIALTDVNPGYTCSPQNKCMSVWVGHAPTCPCSIFTPPPAPRHTGKECRERRSGAAGRVAACRTQFSLVAANKVFHCGVSRGPADTVSVLGVPVPGPDPADPQQPGQGQTLSGSKRMAGLPQRTGFWFLSSKKIERIEGRRERSCEQRTFPA</sequence>
<dbReference type="Proteomes" id="UP001187315">
    <property type="component" value="Unassembled WGS sequence"/>
</dbReference>
<dbReference type="AlphaFoldDB" id="A0AA88NFT4"/>
<feature type="region of interest" description="Disordered" evidence="1">
    <location>
        <begin position="213"/>
        <end position="240"/>
    </location>
</feature>
<evidence type="ECO:0000256" key="1">
    <source>
        <dbReference type="SAM" id="MobiDB-lite"/>
    </source>
</evidence>
<proteinExistence type="predicted"/>
<organism evidence="2 3">
    <name type="scientific">Tachysurus vachellii</name>
    <name type="common">Darkbarbel catfish</name>
    <name type="synonym">Pelteobagrus vachellii</name>
    <dbReference type="NCBI Taxonomy" id="175792"/>
    <lineage>
        <taxon>Eukaryota</taxon>
        <taxon>Metazoa</taxon>
        <taxon>Chordata</taxon>
        <taxon>Craniata</taxon>
        <taxon>Vertebrata</taxon>
        <taxon>Euteleostomi</taxon>
        <taxon>Actinopterygii</taxon>
        <taxon>Neopterygii</taxon>
        <taxon>Teleostei</taxon>
        <taxon>Ostariophysi</taxon>
        <taxon>Siluriformes</taxon>
        <taxon>Bagridae</taxon>
        <taxon>Tachysurus</taxon>
    </lineage>
</organism>
<comment type="caution">
    <text evidence="2">The sequence shown here is derived from an EMBL/GenBank/DDBJ whole genome shotgun (WGS) entry which is preliminary data.</text>
</comment>
<accession>A0AA88NFT4</accession>
<keyword evidence="3" id="KW-1185">Reference proteome</keyword>
<reference evidence="2" key="1">
    <citation type="submission" date="2023-08" db="EMBL/GenBank/DDBJ databases">
        <title>Pelteobagrus vachellii genome.</title>
        <authorList>
            <person name="Liu H."/>
        </authorList>
    </citation>
    <scope>NUCLEOTIDE SEQUENCE</scope>
    <source>
        <strain evidence="2">PRFRI_2022a</strain>
        <tissue evidence="2">Muscle</tissue>
    </source>
</reference>
<protein>
    <submittedName>
        <fullName evidence="2">Uncharacterized protein</fullName>
    </submittedName>
</protein>
<dbReference type="EMBL" id="JAVHJS010000006">
    <property type="protein sequence ID" value="KAK2855372.1"/>
    <property type="molecule type" value="Genomic_DNA"/>
</dbReference>
<evidence type="ECO:0000313" key="3">
    <source>
        <dbReference type="Proteomes" id="UP001187315"/>
    </source>
</evidence>
<name>A0AA88NFT4_TACVA</name>
<evidence type="ECO:0000313" key="2">
    <source>
        <dbReference type="EMBL" id="KAK2855372.1"/>
    </source>
</evidence>
<gene>
    <name evidence="2" type="ORF">Q7C36_007241</name>
</gene>